<dbReference type="AlphaFoldDB" id="A0A5B7GXX7"/>
<organism evidence="1 2">
    <name type="scientific">Portunus trituberculatus</name>
    <name type="common">Swimming crab</name>
    <name type="synonym">Neptunus trituberculatus</name>
    <dbReference type="NCBI Taxonomy" id="210409"/>
    <lineage>
        <taxon>Eukaryota</taxon>
        <taxon>Metazoa</taxon>
        <taxon>Ecdysozoa</taxon>
        <taxon>Arthropoda</taxon>
        <taxon>Crustacea</taxon>
        <taxon>Multicrustacea</taxon>
        <taxon>Malacostraca</taxon>
        <taxon>Eumalacostraca</taxon>
        <taxon>Eucarida</taxon>
        <taxon>Decapoda</taxon>
        <taxon>Pleocyemata</taxon>
        <taxon>Brachyura</taxon>
        <taxon>Eubrachyura</taxon>
        <taxon>Portunoidea</taxon>
        <taxon>Portunidae</taxon>
        <taxon>Portuninae</taxon>
        <taxon>Portunus</taxon>
    </lineage>
</organism>
<proteinExistence type="predicted"/>
<evidence type="ECO:0000313" key="2">
    <source>
        <dbReference type="Proteomes" id="UP000324222"/>
    </source>
</evidence>
<dbReference type="EMBL" id="VSRR010019658">
    <property type="protein sequence ID" value="MPC62426.1"/>
    <property type="molecule type" value="Genomic_DNA"/>
</dbReference>
<sequence length="86" mass="9491">MEWQENRRQEVVRASALERGDVVPSIRDEKPSGDSCYFNLCIHAVCFRLCRKANRGEAHSDVGHGKGFAITLVLCVAASVLVSKCV</sequence>
<name>A0A5B7GXX7_PORTR</name>
<dbReference type="Proteomes" id="UP000324222">
    <property type="component" value="Unassembled WGS sequence"/>
</dbReference>
<keyword evidence="2" id="KW-1185">Reference proteome</keyword>
<reference evidence="1 2" key="1">
    <citation type="submission" date="2019-05" db="EMBL/GenBank/DDBJ databases">
        <title>Another draft genome of Portunus trituberculatus and its Hox gene families provides insights of decapod evolution.</title>
        <authorList>
            <person name="Jeong J.-H."/>
            <person name="Song I."/>
            <person name="Kim S."/>
            <person name="Choi T."/>
            <person name="Kim D."/>
            <person name="Ryu S."/>
            <person name="Kim W."/>
        </authorList>
    </citation>
    <scope>NUCLEOTIDE SEQUENCE [LARGE SCALE GENOMIC DNA]</scope>
    <source>
        <tissue evidence="1">Muscle</tissue>
    </source>
</reference>
<comment type="caution">
    <text evidence="1">The sequence shown here is derived from an EMBL/GenBank/DDBJ whole genome shotgun (WGS) entry which is preliminary data.</text>
</comment>
<protein>
    <submittedName>
        <fullName evidence="1">Uncharacterized protein</fullName>
    </submittedName>
</protein>
<gene>
    <name evidence="1" type="ORF">E2C01_056511</name>
</gene>
<accession>A0A5B7GXX7</accession>
<evidence type="ECO:0000313" key="1">
    <source>
        <dbReference type="EMBL" id="MPC62426.1"/>
    </source>
</evidence>